<proteinExistence type="predicted"/>
<evidence type="ECO:0000313" key="2">
    <source>
        <dbReference type="EMBL" id="KAF2726153.1"/>
    </source>
</evidence>
<sequence>MLDDNLPTFFLKPATSGIKHHGSLFLSHHGSDPAPHYSLQHADPGSNSPAQRNCYAAALFDAYSQEILYGEVLARPAWTQPTLNQEEIRKNGGVPPPPQPVLNGEFTVQLYGPDQQVRVHLKEGRWGGSDSWTFSMPETSFRTPSASNIDRGTSDPGSLDTTPKVNFVWKKESKLSKDLTCFMTGRSTDKVDKKNKGRKDPDIAVALWRSMRELTIYESNLSRVEMEDPKGLEVVLLLSAIVIKDLYFADKSKLGEVFNITDAAGRKLSSGGRKLSNPKQTNAIYGSPNPLGTLPPNGASPQLTPGPLPPRASTANDTKRNSLPRLQTSPANGRLTAPPAAPQIQQKSQLKAAPPMPDPRQQWDLDAETARLRQEQESEARKLHEQQTQRRREQEKRDEAEAKRLRKTFEAEQRESARKQAEVDKETERLRKLYGVQPVPQRPNMGRPAAAVPPSRRGPGGGGLQPIPQGRIPQRAPNGLYAQPPAASSSALMMSGANDGIGTQQQQAAKKKKSFFGLRSSASDDGGKRLAKKSSTIW</sequence>
<reference evidence="2" key="1">
    <citation type="journal article" date="2020" name="Stud. Mycol.">
        <title>101 Dothideomycetes genomes: a test case for predicting lifestyles and emergence of pathogens.</title>
        <authorList>
            <person name="Haridas S."/>
            <person name="Albert R."/>
            <person name="Binder M."/>
            <person name="Bloem J."/>
            <person name="Labutti K."/>
            <person name="Salamov A."/>
            <person name="Andreopoulos B."/>
            <person name="Baker S."/>
            <person name="Barry K."/>
            <person name="Bills G."/>
            <person name="Bluhm B."/>
            <person name="Cannon C."/>
            <person name="Castanera R."/>
            <person name="Culley D."/>
            <person name="Daum C."/>
            <person name="Ezra D."/>
            <person name="Gonzalez J."/>
            <person name="Henrissat B."/>
            <person name="Kuo A."/>
            <person name="Liang C."/>
            <person name="Lipzen A."/>
            <person name="Lutzoni F."/>
            <person name="Magnuson J."/>
            <person name="Mondo S."/>
            <person name="Nolan M."/>
            <person name="Ohm R."/>
            <person name="Pangilinan J."/>
            <person name="Park H.-J."/>
            <person name="Ramirez L."/>
            <person name="Alfaro M."/>
            <person name="Sun H."/>
            <person name="Tritt A."/>
            <person name="Yoshinaga Y."/>
            <person name="Zwiers L.-H."/>
            <person name="Turgeon B."/>
            <person name="Goodwin S."/>
            <person name="Spatafora J."/>
            <person name="Crous P."/>
            <person name="Grigoriev I."/>
        </authorList>
    </citation>
    <scope>NUCLEOTIDE SEQUENCE</scope>
    <source>
        <strain evidence="2">CBS 116435</strain>
    </source>
</reference>
<accession>A0A9P4QF62</accession>
<dbReference type="EMBL" id="MU003765">
    <property type="protein sequence ID" value="KAF2726153.1"/>
    <property type="molecule type" value="Genomic_DNA"/>
</dbReference>
<dbReference type="AlphaFoldDB" id="A0A9P4QF62"/>
<name>A0A9P4QF62_9PEZI</name>
<feature type="region of interest" description="Disordered" evidence="1">
    <location>
        <begin position="267"/>
        <end position="538"/>
    </location>
</feature>
<gene>
    <name evidence="2" type="ORF">K431DRAFT_280173</name>
</gene>
<comment type="caution">
    <text evidence="2">The sequence shown here is derived from an EMBL/GenBank/DDBJ whole genome shotgun (WGS) entry which is preliminary data.</text>
</comment>
<protein>
    <submittedName>
        <fullName evidence="2">Uncharacterized protein</fullName>
    </submittedName>
</protein>
<dbReference type="CDD" id="cd22249">
    <property type="entry name" value="UDM1_RNF168_RNF169-like"/>
    <property type="match status" value="1"/>
</dbReference>
<evidence type="ECO:0000256" key="1">
    <source>
        <dbReference type="SAM" id="MobiDB-lite"/>
    </source>
</evidence>
<organism evidence="2 3">
    <name type="scientific">Polychaeton citri CBS 116435</name>
    <dbReference type="NCBI Taxonomy" id="1314669"/>
    <lineage>
        <taxon>Eukaryota</taxon>
        <taxon>Fungi</taxon>
        <taxon>Dikarya</taxon>
        <taxon>Ascomycota</taxon>
        <taxon>Pezizomycotina</taxon>
        <taxon>Dothideomycetes</taxon>
        <taxon>Dothideomycetidae</taxon>
        <taxon>Capnodiales</taxon>
        <taxon>Capnodiaceae</taxon>
        <taxon>Polychaeton</taxon>
    </lineage>
</organism>
<feature type="compositionally biased region" description="Low complexity" evidence="1">
    <location>
        <begin position="486"/>
        <end position="497"/>
    </location>
</feature>
<evidence type="ECO:0000313" key="3">
    <source>
        <dbReference type="Proteomes" id="UP000799441"/>
    </source>
</evidence>
<feature type="compositionally biased region" description="Low complexity" evidence="1">
    <location>
        <begin position="446"/>
        <end position="457"/>
    </location>
</feature>
<feature type="compositionally biased region" description="Low complexity" evidence="1">
    <location>
        <begin position="465"/>
        <end position="477"/>
    </location>
</feature>
<dbReference type="OrthoDB" id="3357341at2759"/>
<feature type="compositionally biased region" description="Basic and acidic residues" evidence="1">
    <location>
        <begin position="368"/>
        <end position="431"/>
    </location>
</feature>
<keyword evidence="3" id="KW-1185">Reference proteome</keyword>
<dbReference type="Proteomes" id="UP000799441">
    <property type="component" value="Unassembled WGS sequence"/>
</dbReference>